<dbReference type="Gramene" id="A07p07970.2_BraZ1">
    <property type="protein sequence ID" value="A07p07970.2_BraZ1.CDS"/>
    <property type="gene ID" value="A07g07970.2_BraZ1"/>
</dbReference>
<gene>
    <name evidence="2" type="ORF">BRAPAZ1V2_A07P07970.2</name>
</gene>
<evidence type="ECO:0000313" key="2">
    <source>
        <dbReference type="EMBL" id="CAG7901153.1"/>
    </source>
</evidence>
<evidence type="ECO:0000313" key="3">
    <source>
        <dbReference type="Proteomes" id="UP000694005"/>
    </source>
</evidence>
<organism evidence="2 3">
    <name type="scientific">Brassica campestris</name>
    <name type="common">Field mustard</name>
    <dbReference type="NCBI Taxonomy" id="3711"/>
    <lineage>
        <taxon>Eukaryota</taxon>
        <taxon>Viridiplantae</taxon>
        <taxon>Streptophyta</taxon>
        <taxon>Embryophyta</taxon>
        <taxon>Tracheophyta</taxon>
        <taxon>Spermatophyta</taxon>
        <taxon>Magnoliopsida</taxon>
        <taxon>eudicotyledons</taxon>
        <taxon>Gunneridae</taxon>
        <taxon>Pentapetalae</taxon>
        <taxon>rosids</taxon>
        <taxon>malvids</taxon>
        <taxon>Brassicales</taxon>
        <taxon>Brassicaceae</taxon>
        <taxon>Brassiceae</taxon>
        <taxon>Brassica</taxon>
    </lineage>
</organism>
<reference evidence="2 3" key="1">
    <citation type="submission" date="2021-07" db="EMBL/GenBank/DDBJ databases">
        <authorList>
            <consortium name="Genoscope - CEA"/>
            <person name="William W."/>
        </authorList>
    </citation>
    <scope>NUCLEOTIDE SEQUENCE [LARGE SCALE GENOMIC DNA]</scope>
</reference>
<evidence type="ECO:0000256" key="1">
    <source>
        <dbReference type="SAM" id="MobiDB-lite"/>
    </source>
</evidence>
<dbReference type="Proteomes" id="UP000694005">
    <property type="component" value="Chromosome A07"/>
</dbReference>
<dbReference type="EMBL" id="LS974623">
    <property type="protein sequence ID" value="CAG7901153.1"/>
    <property type="molecule type" value="Genomic_DNA"/>
</dbReference>
<proteinExistence type="predicted"/>
<sequence length="124" mass="14322">MFMAVRVEHGGLELYITFGDRDVSLYRRQRMEEDEVKQDEVVMRPPERRQHRDFRRDGYFLASENVLREICTTEEFERIKKASVPYEGEGCRDDMYDSDSSDSYTDSSHLALQSDEPAAVGGGG</sequence>
<accession>A0A8D9HKC4</accession>
<feature type="region of interest" description="Disordered" evidence="1">
    <location>
        <begin position="82"/>
        <end position="124"/>
    </location>
</feature>
<name>A0A8D9HKC4_BRACM</name>
<dbReference type="AlphaFoldDB" id="A0A8D9HKC4"/>
<protein>
    <submittedName>
        <fullName evidence="2">Uncharacterized protein</fullName>
    </submittedName>
</protein>